<accession>A0A098BXL4</accession>
<gene>
    <name evidence="8" type="ORF">ING2E5B_0131</name>
</gene>
<dbReference type="PANTHER" id="PTHR42844:SF1">
    <property type="entry name" value="DIHYDRONEOPTERIN ALDOLASE 1-RELATED"/>
    <property type="match status" value="1"/>
</dbReference>
<keyword evidence="5 6" id="KW-0456">Lyase</keyword>
<dbReference type="EMBL" id="LN515532">
    <property type="protein sequence ID" value="CEA14849.1"/>
    <property type="molecule type" value="Genomic_DNA"/>
</dbReference>
<sequence>MKFHSHHGVLSQETIIGASYEVNVLIEADLTKAYESDNVEDTINYADVYDLIKAEMSIPSKLLEHIAGRIYNKISNQYPEIISLEVSVAKLNPPVDGEMDKSEIVISN</sequence>
<dbReference type="GO" id="GO:0004150">
    <property type="term" value="F:dihydroneopterin aldolase activity"/>
    <property type="evidence" value="ECO:0007669"/>
    <property type="project" value="UniProtKB-UniRule"/>
</dbReference>
<dbReference type="HOGENOM" id="CLU_112632_1_2_10"/>
<evidence type="ECO:0000256" key="3">
    <source>
        <dbReference type="ARBA" id="ARBA00005708"/>
    </source>
</evidence>
<comment type="similarity">
    <text evidence="3 6">Belongs to the DHNA family.</text>
</comment>
<protein>
    <recommendedName>
        <fullName evidence="6">7,8-dihydroneopterin aldolase</fullName>
        <ecNumber evidence="6">4.1.2.25</ecNumber>
    </recommendedName>
</protein>
<dbReference type="PANTHER" id="PTHR42844">
    <property type="entry name" value="DIHYDRONEOPTERIN ALDOLASE 1-RELATED"/>
    <property type="match status" value="1"/>
</dbReference>
<dbReference type="GO" id="GO:0005737">
    <property type="term" value="C:cytoplasm"/>
    <property type="evidence" value="ECO:0007669"/>
    <property type="project" value="TreeGrafter"/>
</dbReference>
<comment type="pathway">
    <text evidence="2 6">Cofactor biosynthesis; tetrahydrofolate biosynthesis; 2-amino-4-hydroxy-6-hydroxymethyl-7,8-dihydropteridine diphosphate from 7,8-dihydroneopterin triphosphate: step 3/4.</text>
</comment>
<evidence type="ECO:0000259" key="7">
    <source>
        <dbReference type="SMART" id="SM00905"/>
    </source>
</evidence>
<dbReference type="Pfam" id="PF02152">
    <property type="entry name" value="FolB"/>
    <property type="match status" value="1"/>
</dbReference>
<dbReference type="KEGG" id="pbt:ING2E5B_0131"/>
<evidence type="ECO:0000256" key="5">
    <source>
        <dbReference type="ARBA" id="ARBA00023239"/>
    </source>
</evidence>
<dbReference type="GO" id="GO:0046654">
    <property type="term" value="P:tetrahydrofolate biosynthetic process"/>
    <property type="evidence" value="ECO:0007669"/>
    <property type="project" value="UniProtKB-UniRule"/>
</dbReference>
<comment type="catalytic activity">
    <reaction evidence="1 6">
        <text>7,8-dihydroneopterin = 6-hydroxymethyl-7,8-dihydropterin + glycolaldehyde</text>
        <dbReference type="Rhea" id="RHEA:10540"/>
        <dbReference type="ChEBI" id="CHEBI:17001"/>
        <dbReference type="ChEBI" id="CHEBI:17071"/>
        <dbReference type="ChEBI" id="CHEBI:44841"/>
        <dbReference type="EC" id="4.1.2.25"/>
    </reaction>
</comment>
<evidence type="ECO:0000313" key="9">
    <source>
        <dbReference type="Proteomes" id="UP000032417"/>
    </source>
</evidence>
<dbReference type="STRING" id="1562970.ING2E5B_0131"/>
<comment type="function">
    <text evidence="6">Catalyzes the conversion of 7,8-dihydroneopterin to 6-hydroxymethyl-7,8-dihydropterin.</text>
</comment>
<keyword evidence="9" id="KW-1185">Reference proteome</keyword>
<dbReference type="NCBIfam" id="TIGR00525">
    <property type="entry name" value="folB"/>
    <property type="match status" value="1"/>
</dbReference>
<name>A0A098BXL4_9BACT</name>
<reference evidence="8 9" key="1">
    <citation type="submission" date="2014-08" db="EMBL/GenBank/DDBJ databases">
        <authorList>
            <person name="Wibberg D."/>
        </authorList>
    </citation>
    <scope>NUCLEOTIDE SEQUENCE [LARGE SCALE GENOMIC DNA]</scope>
    <source>
        <strain evidence="9">ING2-E5B</strain>
    </source>
</reference>
<evidence type="ECO:0000256" key="4">
    <source>
        <dbReference type="ARBA" id="ARBA00022909"/>
    </source>
</evidence>
<evidence type="ECO:0000313" key="8">
    <source>
        <dbReference type="EMBL" id="CEA14849.1"/>
    </source>
</evidence>
<dbReference type="Gene3D" id="3.30.1130.10">
    <property type="match status" value="1"/>
</dbReference>
<dbReference type="Proteomes" id="UP000032417">
    <property type="component" value="Chromosome 1"/>
</dbReference>
<evidence type="ECO:0000256" key="2">
    <source>
        <dbReference type="ARBA" id="ARBA00005013"/>
    </source>
</evidence>
<dbReference type="SMART" id="SM00905">
    <property type="entry name" value="FolB"/>
    <property type="match status" value="1"/>
</dbReference>
<feature type="domain" description="Dihydroneopterin aldolase/epimerase" evidence="7">
    <location>
        <begin position="1"/>
        <end position="108"/>
    </location>
</feature>
<dbReference type="InterPro" id="IPR006157">
    <property type="entry name" value="FolB_dom"/>
</dbReference>
<dbReference type="SUPFAM" id="SSF55620">
    <property type="entry name" value="Tetrahydrobiopterin biosynthesis enzymes-like"/>
    <property type="match status" value="1"/>
</dbReference>
<dbReference type="UniPathway" id="UPA00077">
    <property type="reaction ID" value="UER00154"/>
</dbReference>
<dbReference type="NCBIfam" id="TIGR00526">
    <property type="entry name" value="folB_dom"/>
    <property type="match status" value="1"/>
</dbReference>
<organism evidence="8 9">
    <name type="scientific">Fermentimonas caenicola</name>
    <dbReference type="NCBI Taxonomy" id="1562970"/>
    <lineage>
        <taxon>Bacteria</taxon>
        <taxon>Pseudomonadati</taxon>
        <taxon>Bacteroidota</taxon>
        <taxon>Bacteroidia</taxon>
        <taxon>Bacteroidales</taxon>
        <taxon>Dysgonomonadaceae</taxon>
        <taxon>Fermentimonas</taxon>
    </lineage>
</organism>
<keyword evidence="4 6" id="KW-0289">Folate biosynthesis</keyword>
<evidence type="ECO:0000256" key="1">
    <source>
        <dbReference type="ARBA" id="ARBA00001353"/>
    </source>
</evidence>
<evidence type="ECO:0000256" key="6">
    <source>
        <dbReference type="RuleBase" id="RU362079"/>
    </source>
</evidence>
<proteinExistence type="inferred from homology"/>
<dbReference type="InterPro" id="IPR006156">
    <property type="entry name" value="Dihydroneopterin_aldolase"/>
</dbReference>
<dbReference type="InterPro" id="IPR043133">
    <property type="entry name" value="GTP-CH-I_C/QueF"/>
</dbReference>
<dbReference type="GO" id="GO:0046656">
    <property type="term" value="P:folic acid biosynthetic process"/>
    <property type="evidence" value="ECO:0007669"/>
    <property type="project" value="UniProtKB-UniRule"/>
</dbReference>
<dbReference type="EC" id="4.1.2.25" evidence="6"/>
<dbReference type="AlphaFoldDB" id="A0A098BXL4"/>